<dbReference type="Proteomes" id="UP000827986">
    <property type="component" value="Unassembled WGS sequence"/>
</dbReference>
<dbReference type="EMBL" id="JAHDVG010000474">
    <property type="protein sequence ID" value="KAH1178281.1"/>
    <property type="molecule type" value="Genomic_DNA"/>
</dbReference>
<keyword evidence="3" id="KW-1185">Reference proteome</keyword>
<organism evidence="2 3">
    <name type="scientific">Mauremys mutica</name>
    <name type="common">yellowpond turtle</name>
    <dbReference type="NCBI Taxonomy" id="74926"/>
    <lineage>
        <taxon>Eukaryota</taxon>
        <taxon>Metazoa</taxon>
        <taxon>Chordata</taxon>
        <taxon>Craniata</taxon>
        <taxon>Vertebrata</taxon>
        <taxon>Euteleostomi</taxon>
        <taxon>Archelosauria</taxon>
        <taxon>Testudinata</taxon>
        <taxon>Testudines</taxon>
        <taxon>Cryptodira</taxon>
        <taxon>Durocryptodira</taxon>
        <taxon>Testudinoidea</taxon>
        <taxon>Geoemydidae</taxon>
        <taxon>Geoemydinae</taxon>
        <taxon>Mauremys</taxon>
    </lineage>
</organism>
<evidence type="ECO:0000313" key="2">
    <source>
        <dbReference type="EMBL" id="KAH1178281.1"/>
    </source>
</evidence>
<protein>
    <submittedName>
        <fullName evidence="2">Uncharacterized protein</fullName>
    </submittedName>
</protein>
<evidence type="ECO:0000256" key="1">
    <source>
        <dbReference type="SAM" id="MobiDB-lite"/>
    </source>
</evidence>
<gene>
    <name evidence="2" type="ORF">KIL84_011983</name>
</gene>
<name>A0A9D3XEM6_9SAUR</name>
<dbReference type="AlphaFoldDB" id="A0A9D3XEM6"/>
<feature type="compositionally biased region" description="Low complexity" evidence="1">
    <location>
        <begin position="16"/>
        <end position="28"/>
    </location>
</feature>
<comment type="caution">
    <text evidence="2">The sequence shown here is derived from an EMBL/GenBank/DDBJ whole genome shotgun (WGS) entry which is preliminary data.</text>
</comment>
<evidence type="ECO:0000313" key="3">
    <source>
        <dbReference type="Proteomes" id="UP000827986"/>
    </source>
</evidence>
<feature type="region of interest" description="Disordered" evidence="1">
    <location>
        <begin position="15"/>
        <end position="60"/>
    </location>
</feature>
<accession>A0A9D3XEM6</accession>
<sequence>MGIIYAVSQDLFETAQQSGQSEQSSMGEPDAGKGSLAALRLSPSTSTEYLSQEEKEEDLG</sequence>
<proteinExistence type="predicted"/>
<reference evidence="2" key="1">
    <citation type="submission" date="2021-09" db="EMBL/GenBank/DDBJ databases">
        <title>The genome of Mauremys mutica provides insights into the evolution of semi-aquatic lifestyle.</title>
        <authorList>
            <person name="Gong S."/>
            <person name="Gao Y."/>
        </authorList>
    </citation>
    <scope>NUCLEOTIDE SEQUENCE</scope>
    <source>
        <strain evidence="2">MM-2020</strain>
        <tissue evidence="2">Muscle</tissue>
    </source>
</reference>